<dbReference type="Gene3D" id="1.20.1390.10">
    <property type="entry name" value="PWI domain"/>
    <property type="match status" value="1"/>
</dbReference>
<dbReference type="PANTHER" id="PTHR23148">
    <property type="entry name" value="SERINE/ARGININE REGULATED NUCLEAR MATRIX PROTEIN"/>
    <property type="match status" value="1"/>
</dbReference>
<gene>
    <name evidence="3" type="ORF">IZO911_LOCUS1730</name>
    <name evidence="4" type="ORF">KXQ929_LOCUS9928</name>
</gene>
<dbReference type="GO" id="GO:0006397">
    <property type="term" value="P:mRNA processing"/>
    <property type="evidence" value="ECO:0007669"/>
    <property type="project" value="UniProtKB-KW"/>
</dbReference>
<feature type="domain" description="PWI" evidence="2">
    <location>
        <begin position="1"/>
        <end position="87"/>
    </location>
</feature>
<dbReference type="Proteomes" id="UP000663868">
    <property type="component" value="Unassembled WGS sequence"/>
</dbReference>
<dbReference type="GO" id="GO:0003723">
    <property type="term" value="F:RNA binding"/>
    <property type="evidence" value="ECO:0007669"/>
    <property type="project" value="TreeGrafter"/>
</dbReference>
<dbReference type="SMART" id="SM00311">
    <property type="entry name" value="PWI"/>
    <property type="match status" value="1"/>
</dbReference>
<dbReference type="GO" id="GO:0005681">
    <property type="term" value="C:spliceosomal complex"/>
    <property type="evidence" value="ECO:0007669"/>
    <property type="project" value="TreeGrafter"/>
</dbReference>
<comment type="caution">
    <text evidence="4">The sequence shown here is derived from an EMBL/GenBank/DDBJ whole genome shotgun (WGS) entry which is preliminary data.</text>
</comment>
<dbReference type="SUPFAM" id="SSF101233">
    <property type="entry name" value="PWI domain"/>
    <property type="match status" value="1"/>
</dbReference>
<dbReference type="EMBL" id="CAJNOE010000008">
    <property type="protein sequence ID" value="CAF0719342.1"/>
    <property type="molecule type" value="Genomic_DNA"/>
</dbReference>
<dbReference type="Proteomes" id="UP000663860">
    <property type="component" value="Unassembled WGS sequence"/>
</dbReference>
<accession>A0A818U040</accession>
<dbReference type="EMBL" id="CAJOBB010000461">
    <property type="protein sequence ID" value="CAF3684823.1"/>
    <property type="molecule type" value="Genomic_DNA"/>
</dbReference>
<proteinExistence type="predicted"/>
<evidence type="ECO:0000313" key="3">
    <source>
        <dbReference type="EMBL" id="CAF0719342.1"/>
    </source>
</evidence>
<keyword evidence="1" id="KW-0507">mRNA processing</keyword>
<dbReference type="PANTHER" id="PTHR23148:SF0">
    <property type="entry name" value="SERINE_ARGININE REPETITIVE MATRIX PROTEIN 1"/>
    <property type="match status" value="1"/>
</dbReference>
<name>A0A818U040_9BILA</name>
<dbReference type="PROSITE" id="PS51025">
    <property type="entry name" value="PWI"/>
    <property type="match status" value="1"/>
</dbReference>
<sequence>MMKVNLNVIKPWIKKRLEELLGMEDDVVIEFVFNQLEDKSIDPKMMQINLTDFLGGSKARLFIGELWALLASGQSSPDGIPAELIEMKKKELQKRKCYTYLHTTYMQQHEGYSRVQFYDLKIVRQRSIFMSTMISYCMFLN</sequence>
<organism evidence="4 5">
    <name type="scientific">Adineta steineri</name>
    <dbReference type="NCBI Taxonomy" id="433720"/>
    <lineage>
        <taxon>Eukaryota</taxon>
        <taxon>Metazoa</taxon>
        <taxon>Spiralia</taxon>
        <taxon>Gnathifera</taxon>
        <taxon>Rotifera</taxon>
        <taxon>Eurotatoria</taxon>
        <taxon>Bdelloidea</taxon>
        <taxon>Adinetida</taxon>
        <taxon>Adinetidae</taxon>
        <taxon>Adineta</taxon>
    </lineage>
</organism>
<dbReference type="AlphaFoldDB" id="A0A818U040"/>
<protein>
    <recommendedName>
        <fullName evidence="2">PWI domain-containing protein</fullName>
    </recommendedName>
</protein>
<reference evidence="4" key="1">
    <citation type="submission" date="2021-02" db="EMBL/GenBank/DDBJ databases">
        <authorList>
            <person name="Nowell W R."/>
        </authorList>
    </citation>
    <scope>NUCLEOTIDE SEQUENCE</scope>
</reference>
<dbReference type="InterPro" id="IPR052225">
    <property type="entry name" value="Ser/Arg_repetitive_matrix"/>
</dbReference>
<evidence type="ECO:0000313" key="5">
    <source>
        <dbReference type="Proteomes" id="UP000663868"/>
    </source>
</evidence>
<dbReference type="InterPro" id="IPR036483">
    <property type="entry name" value="PWI_dom_sf"/>
</dbReference>
<dbReference type="Pfam" id="PF01480">
    <property type="entry name" value="PWI"/>
    <property type="match status" value="1"/>
</dbReference>
<dbReference type="InterPro" id="IPR002483">
    <property type="entry name" value="PWI_dom"/>
</dbReference>
<dbReference type="GO" id="GO:0048024">
    <property type="term" value="P:regulation of mRNA splicing, via spliceosome"/>
    <property type="evidence" value="ECO:0007669"/>
    <property type="project" value="TreeGrafter"/>
</dbReference>
<evidence type="ECO:0000313" key="4">
    <source>
        <dbReference type="EMBL" id="CAF3684823.1"/>
    </source>
</evidence>
<evidence type="ECO:0000259" key="2">
    <source>
        <dbReference type="PROSITE" id="PS51025"/>
    </source>
</evidence>
<evidence type="ECO:0000256" key="1">
    <source>
        <dbReference type="ARBA" id="ARBA00022664"/>
    </source>
</evidence>